<dbReference type="GO" id="GO:0005886">
    <property type="term" value="C:plasma membrane"/>
    <property type="evidence" value="ECO:0007669"/>
    <property type="project" value="TreeGrafter"/>
</dbReference>
<evidence type="ECO:0000256" key="1">
    <source>
        <dbReference type="ARBA" id="ARBA00004141"/>
    </source>
</evidence>
<feature type="transmembrane region" description="Helical" evidence="6">
    <location>
        <begin position="285"/>
        <end position="304"/>
    </location>
</feature>
<feature type="transmembrane region" description="Helical" evidence="6">
    <location>
        <begin position="185"/>
        <end position="204"/>
    </location>
</feature>
<evidence type="ECO:0000256" key="2">
    <source>
        <dbReference type="ARBA" id="ARBA00022692"/>
    </source>
</evidence>
<feature type="transmembrane region" description="Helical" evidence="6">
    <location>
        <begin position="476"/>
        <end position="497"/>
    </location>
</feature>
<sequence>MAERNTEKLDYFLIFSVCIVGLAGVLTLYTQEANTADGLGRWYKQFIFLFVGLAGMWFMSRINYQLIGSYALSIYLLSIILLILTLIPGIGYLPSGRGARSWLKLGPITLQASEFSKLATVILLGQYLVLKEKEMHKITVLVVPFIICLVPMLFIILQPDFGTAVSFLPMLFTMLYLGGADILHVGSLLTFGGISLMVPMYLAYYKLTLVQPLIDLLRKENKVELVSLVSQVQGKIWPILEGKKVPGFDIPGFQNQKNLQLIREAAESVKDEYGSIGFKILSNEVFMIGFGVILLLVSLVMIGIRITQGSKTIRQYYIPIGILGISILSAMAVHKSIPFRENQVIRLTAFLNPDQFKQGAGYQLRASKPAVGSGKIFGKGLFNGEMTEGRVPHVPEAGTDFIFASWAEQTGFIGSVLLLFFLMSIPLRGLQISFESKDRFGSLLASGIVAMIFFHIAINVGIVIGLLPVTGVPLTFMSYGGSHLVMAMIAVGIILSIKKRKFAN</sequence>
<dbReference type="EMBL" id="BFBB01000008">
    <property type="protein sequence ID" value="GBF51002.1"/>
    <property type="molecule type" value="Genomic_DNA"/>
</dbReference>
<evidence type="ECO:0000256" key="5">
    <source>
        <dbReference type="ARBA" id="ARBA00023136"/>
    </source>
</evidence>
<evidence type="ECO:0000256" key="6">
    <source>
        <dbReference type="SAM" id="Phobius"/>
    </source>
</evidence>
<feature type="transmembrane region" description="Helical" evidence="6">
    <location>
        <begin position="12"/>
        <end position="30"/>
    </location>
</feature>
<dbReference type="GO" id="GO:0051301">
    <property type="term" value="P:cell division"/>
    <property type="evidence" value="ECO:0007669"/>
    <property type="project" value="InterPro"/>
</dbReference>
<feature type="transmembrane region" description="Helical" evidence="6">
    <location>
        <begin position="442"/>
        <end position="464"/>
    </location>
</feature>
<feature type="transmembrane region" description="Helical" evidence="6">
    <location>
        <begin position="161"/>
        <end position="178"/>
    </location>
</feature>
<dbReference type="AlphaFoldDB" id="A0A2P2E279"/>
<name>A0A2P2E279_9LEPT</name>
<dbReference type="Pfam" id="PF01098">
    <property type="entry name" value="FTSW_RODA_SPOVE"/>
    <property type="match status" value="2"/>
</dbReference>
<dbReference type="RefSeq" id="WP_108977270.1">
    <property type="nucleotide sequence ID" value="NZ_BFBB01000008.1"/>
</dbReference>
<comment type="subcellular location">
    <subcellularLocation>
        <location evidence="1">Membrane</location>
        <topology evidence="1">Multi-pass membrane protein</topology>
    </subcellularLocation>
</comment>
<gene>
    <name evidence="7" type="primary">rodA</name>
    <name evidence="7" type="ORF">LPTSP4_25330</name>
</gene>
<feature type="transmembrane region" description="Helical" evidence="6">
    <location>
        <begin position="42"/>
        <end position="60"/>
    </location>
</feature>
<dbReference type="InterPro" id="IPR011923">
    <property type="entry name" value="RodA/MrdB"/>
</dbReference>
<keyword evidence="3" id="KW-0133">Cell shape</keyword>
<dbReference type="PANTHER" id="PTHR30474:SF1">
    <property type="entry name" value="PEPTIDOGLYCAN GLYCOSYLTRANSFERASE MRDB"/>
    <property type="match status" value="1"/>
</dbReference>
<keyword evidence="2 6" id="KW-0812">Transmembrane</keyword>
<dbReference type="NCBIfam" id="TIGR02210">
    <property type="entry name" value="rodA_shape"/>
    <property type="match status" value="1"/>
</dbReference>
<dbReference type="InterPro" id="IPR001182">
    <property type="entry name" value="FtsW/RodA"/>
</dbReference>
<feature type="transmembrane region" description="Helical" evidence="6">
    <location>
        <begin position="137"/>
        <end position="155"/>
    </location>
</feature>
<evidence type="ECO:0000256" key="4">
    <source>
        <dbReference type="ARBA" id="ARBA00022989"/>
    </source>
</evidence>
<evidence type="ECO:0000256" key="3">
    <source>
        <dbReference type="ARBA" id="ARBA00022960"/>
    </source>
</evidence>
<keyword evidence="4 6" id="KW-1133">Transmembrane helix</keyword>
<proteinExistence type="predicted"/>
<keyword evidence="5 6" id="KW-0472">Membrane</keyword>
<accession>A0A2P2E279</accession>
<feature type="transmembrane region" description="Helical" evidence="6">
    <location>
        <begin position="112"/>
        <end position="130"/>
    </location>
</feature>
<dbReference type="Proteomes" id="UP000245133">
    <property type="component" value="Unassembled WGS sequence"/>
</dbReference>
<dbReference type="GO" id="GO:0015648">
    <property type="term" value="F:lipid-linked peptidoglycan transporter activity"/>
    <property type="evidence" value="ECO:0007669"/>
    <property type="project" value="TreeGrafter"/>
</dbReference>
<comment type="caution">
    <text evidence="7">The sequence shown here is derived from an EMBL/GenBank/DDBJ whole genome shotgun (WGS) entry which is preliminary data.</text>
</comment>
<evidence type="ECO:0000313" key="7">
    <source>
        <dbReference type="EMBL" id="GBF51002.1"/>
    </source>
</evidence>
<feature type="transmembrane region" description="Helical" evidence="6">
    <location>
        <begin position="316"/>
        <end position="334"/>
    </location>
</feature>
<keyword evidence="8" id="KW-1185">Reference proteome</keyword>
<dbReference type="PANTHER" id="PTHR30474">
    <property type="entry name" value="CELL CYCLE PROTEIN"/>
    <property type="match status" value="1"/>
</dbReference>
<feature type="transmembrane region" description="Helical" evidence="6">
    <location>
        <begin position="72"/>
        <end position="92"/>
    </location>
</feature>
<feature type="transmembrane region" description="Helical" evidence="6">
    <location>
        <begin position="411"/>
        <end position="430"/>
    </location>
</feature>
<reference evidence="7 8" key="1">
    <citation type="submission" date="2018-02" db="EMBL/GenBank/DDBJ databases">
        <title>Novel Leptospira species isolated from soil and water in Japan.</title>
        <authorList>
            <person name="Nakao R."/>
            <person name="Masuzawa T."/>
        </authorList>
    </citation>
    <scope>NUCLEOTIDE SEQUENCE [LARGE SCALE GENOMIC DNA]</scope>
    <source>
        <strain evidence="7 8">YH101</strain>
    </source>
</reference>
<protein>
    <submittedName>
        <fullName evidence="7">Rod shape-determining protein</fullName>
    </submittedName>
</protein>
<dbReference type="GO" id="GO:0008360">
    <property type="term" value="P:regulation of cell shape"/>
    <property type="evidence" value="ECO:0007669"/>
    <property type="project" value="UniProtKB-KW"/>
</dbReference>
<organism evidence="7 8">
    <name type="scientific">Leptospira ryugenii</name>
    <dbReference type="NCBI Taxonomy" id="1917863"/>
    <lineage>
        <taxon>Bacteria</taxon>
        <taxon>Pseudomonadati</taxon>
        <taxon>Spirochaetota</taxon>
        <taxon>Spirochaetia</taxon>
        <taxon>Leptospirales</taxon>
        <taxon>Leptospiraceae</taxon>
        <taxon>Leptospira</taxon>
    </lineage>
</organism>
<dbReference type="GO" id="GO:0032153">
    <property type="term" value="C:cell division site"/>
    <property type="evidence" value="ECO:0007669"/>
    <property type="project" value="TreeGrafter"/>
</dbReference>
<evidence type="ECO:0000313" key="8">
    <source>
        <dbReference type="Proteomes" id="UP000245133"/>
    </source>
</evidence>
<dbReference type="OrthoDB" id="9812661at2"/>